<feature type="compositionally biased region" description="Low complexity" evidence="1">
    <location>
        <begin position="59"/>
        <end position="70"/>
    </location>
</feature>
<keyword evidence="2" id="KW-0732">Signal</keyword>
<name>A0ABV8QJ98_9GAMM</name>
<feature type="region of interest" description="Disordered" evidence="1">
    <location>
        <begin position="55"/>
        <end position="76"/>
    </location>
</feature>
<feature type="signal peptide" evidence="2">
    <location>
        <begin position="1"/>
        <end position="20"/>
    </location>
</feature>
<comment type="caution">
    <text evidence="3">The sequence shown here is derived from an EMBL/GenBank/DDBJ whole genome shotgun (WGS) entry which is preliminary data.</text>
</comment>
<accession>A0ABV8QJ98</accession>
<protein>
    <submittedName>
        <fullName evidence="3">Uncharacterized protein</fullName>
    </submittedName>
</protein>
<reference evidence="4" key="1">
    <citation type="journal article" date="2019" name="Int. J. Syst. Evol. Microbiol.">
        <title>The Global Catalogue of Microorganisms (GCM) 10K type strain sequencing project: providing services to taxonomists for standard genome sequencing and annotation.</title>
        <authorList>
            <consortium name="The Broad Institute Genomics Platform"/>
            <consortium name="The Broad Institute Genome Sequencing Center for Infectious Disease"/>
            <person name="Wu L."/>
            <person name="Ma J."/>
        </authorList>
    </citation>
    <scope>NUCLEOTIDE SEQUENCE [LARGE SCALE GENOMIC DNA]</scope>
    <source>
        <strain evidence="4">CECT 7297</strain>
    </source>
</reference>
<organism evidence="3 4">
    <name type="scientific">Marinobacter lacisalsi</name>
    <dbReference type="NCBI Taxonomy" id="475979"/>
    <lineage>
        <taxon>Bacteria</taxon>
        <taxon>Pseudomonadati</taxon>
        <taxon>Pseudomonadota</taxon>
        <taxon>Gammaproteobacteria</taxon>
        <taxon>Pseudomonadales</taxon>
        <taxon>Marinobacteraceae</taxon>
        <taxon>Marinobacter</taxon>
    </lineage>
</organism>
<evidence type="ECO:0000313" key="3">
    <source>
        <dbReference type="EMBL" id="MFC4259848.1"/>
    </source>
</evidence>
<evidence type="ECO:0000313" key="4">
    <source>
        <dbReference type="Proteomes" id="UP001595798"/>
    </source>
</evidence>
<dbReference type="EMBL" id="JBHSDI010000015">
    <property type="protein sequence ID" value="MFC4259848.1"/>
    <property type="molecule type" value="Genomic_DNA"/>
</dbReference>
<evidence type="ECO:0000256" key="2">
    <source>
        <dbReference type="SAM" id="SignalP"/>
    </source>
</evidence>
<evidence type="ECO:0000256" key="1">
    <source>
        <dbReference type="SAM" id="MobiDB-lite"/>
    </source>
</evidence>
<proteinExistence type="predicted"/>
<dbReference type="RefSeq" id="WP_379887778.1">
    <property type="nucleotide sequence ID" value="NZ_JBHSDI010000015.1"/>
</dbReference>
<feature type="chain" id="PRO_5046949569" evidence="2">
    <location>
        <begin position="21"/>
        <end position="76"/>
    </location>
</feature>
<dbReference type="Proteomes" id="UP001595798">
    <property type="component" value="Unassembled WGS sequence"/>
</dbReference>
<gene>
    <name evidence="3" type="ORF">ACFOZ5_12480</name>
</gene>
<keyword evidence="4" id="KW-1185">Reference proteome</keyword>
<sequence length="76" mass="7749">MINKALAFVAGCALAASASALELSKYPKAFAAPYGVSVIVAPVSEGDQALQTIRDSHSNNANNNRTPAANVDACEA</sequence>